<sequence>MSYDIEQPAITEFRLQITSMLFLSSAKSSTLLMTAEQTRSSPDPDPDYYINKLQHKIIIISSGLRRARSTQTIPSGNEICANCEEDHPFEDCPENPASVNYVGNNQRYNPYSETYNPGWRDHSHLSYTRTNVQQPFGGGPRLNRQQNPPGFNQNRQQQQFNQTAQNNQTHHSGQSPQQVPKQQQELADTGSLESMFKGFMAQTTNFVTHTQGFMNQTNATLRGLETQISQLANEVKGRQPGTLPSDTENPRNGQKEFVKAVALRSSDGVVDVPVTQLEEETTHAFDKNNFPTIFPPQKVTSSGSDVPSTSAAQPKASSTPAVLEPVVVQPPPVTTITASKNTKSQPEPDLRDLPFPSRLKNKNMDKQFKKFLDIFKQLHINIPLVVLGLCARQ</sequence>
<name>A0AA38U8Z1_9ASTR</name>
<organism evidence="2 3">
    <name type="scientific">Centaurea solstitialis</name>
    <name type="common">yellow star-thistle</name>
    <dbReference type="NCBI Taxonomy" id="347529"/>
    <lineage>
        <taxon>Eukaryota</taxon>
        <taxon>Viridiplantae</taxon>
        <taxon>Streptophyta</taxon>
        <taxon>Embryophyta</taxon>
        <taxon>Tracheophyta</taxon>
        <taxon>Spermatophyta</taxon>
        <taxon>Magnoliopsida</taxon>
        <taxon>eudicotyledons</taxon>
        <taxon>Gunneridae</taxon>
        <taxon>Pentapetalae</taxon>
        <taxon>asterids</taxon>
        <taxon>campanulids</taxon>
        <taxon>Asterales</taxon>
        <taxon>Asteraceae</taxon>
        <taxon>Carduoideae</taxon>
        <taxon>Cardueae</taxon>
        <taxon>Centaureinae</taxon>
        <taxon>Centaurea</taxon>
    </lineage>
</organism>
<feature type="region of interest" description="Disordered" evidence="1">
    <location>
        <begin position="334"/>
        <end position="358"/>
    </location>
</feature>
<dbReference type="AlphaFoldDB" id="A0AA38U8Z1"/>
<comment type="caution">
    <text evidence="2">The sequence shown here is derived from an EMBL/GenBank/DDBJ whole genome shotgun (WGS) entry which is preliminary data.</text>
</comment>
<feature type="region of interest" description="Disordered" evidence="1">
    <location>
        <begin position="287"/>
        <end position="320"/>
    </location>
</feature>
<feature type="region of interest" description="Disordered" evidence="1">
    <location>
        <begin position="130"/>
        <end position="183"/>
    </location>
</feature>
<evidence type="ECO:0000313" key="3">
    <source>
        <dbReference type="Proteomes" id="UP001172457"/>
    </source>
</evidence>
<protein>
    <submittedName>
        <fullName evidence="2">Uncharacterized protein</fullName>
    </submittedName>
</protein>
<feature type="compositionally biased region" description="Low complexity" evidence="1">
    <location>
        <begin position="143"/>
        <end position="183"/>
    </location>
</feature>
<accession>A0AA38U8Z1</accession>
<proteinExistence type="predicted"/>
<evidence type="ECO:0000313" key="2">
    <source>
        <dbReference type="EMBL" id="KAJ9565332.1"/>
    </source>
</evidence>
<evidence type="ECO:0000256" key="1">
    <source>
        <dbReference type="SAM" id="MobiDB-lite"/>
    </source>
</evidence>
<dbReference type="EMBL" id="JARYMX010000001">
    <property type="protein sequence ID" value="KAJ9565332.1"/>
    <property type="molecule type" value="Genomic_DNA"/>
</dbReference>
<feature type="compositionally biased region" description="Polar residues" evidence="1">
    <location>
        <begin position="334"/>
        <end position="345"/>
    </location>
</feature>
<dbReference type="Proteomes" id="UP001172457">
    <property type="component" value="Chromosome 1"/>
</dbReference>
<reference evidence="2" key="1">
    <citation type="submission" date="2023-03" db="EMBL/GenBank/DDBJ databases">
        <title>Chromosome-scale reference genome and RAD-based genetic map of yellow starthistle (Centaurea solstitialis) reveal putative structural variation and QTLs associated with invader traits.</title>
        <authorList>
            <person name="Reatini B."/>
            <person name="Cang F.A."/>
            <person name="Jiang Q."/>
            <person name="Mckibben M.T.W."/>
            <person name="Barker M.S."/>
            <person name="Rieseberg L.H."/>
            <person name="Dlugosch K.M."/>
        </authorList>
    </citation>
    <scope>NUCLEOTIDE SEQUENCE</scope>
    <source>
        <strain evidence="2">CAN-66</strain>
        <tissue evidence="2">Leaf</tissue>
    </source>
</reference>
<keyword evidence="3" id="KW-1185">Reference proteome</keyword>
<gene>
    <name evidence="2" type="ORF">OSB04_001298</name>
</gene>
<feature type="compositionally biased region" description="Polar residues" evidence="1">
    <location>
        <begin position="298"/>
        <end position="319"/>
    </location>
</feature>